<reference evidence="2" key="1">
    <citation type="submission" date="2019-06" db="EMBL/GenBank/DDBJ databases">
        <title>The complete genome of Emcibacter congregatus ZYLT.</title>
        <authorList>
            <person name="Zhao Z."/>
        </authorList>
    </citation>
    <scope>NUCLEOTIDE SEQUENCE [LARGE SCALE GENOMIC DNA]</scope>
    <source>
        <strain evidence="2">MCCC 1A06723</strain>
    </source>
</reference>
<accession>A0A501PBZ8</accession>
<organism evidence="1 2">
    <name type="scientific">Emcibacter nanhaiensis</name>
    <dbReference type="NCBI Taxonomy" id="1505037"/>
    <lineage>
        <taxon>Bacteria</taxon>
        <taxon>Pseudomonadati</taxon>
        <taxon>Pseudomonadota</taxon>
        <taxon>Alphaproteobacteria</taxon>
        <taxon>Emcibacterales</taxon>
        <taxon>Emcibacteraceae</taxon>
        <taxon>Emcibacter</taxon>
    </lineage>
</organism>
<dbReference type="AlphaFoldDB" id="A0A501PBZ8"/>
<keyword evidence="2" id="KW-1185">Reference proteome</keyword>
<dbReference type="EMBL" id="VFIY01000018">
    <property type="protein sequence ID" value="TPD57745.1"/>
    <property type="molecule type" value="Genomic_DNA"/>
</dbReference>
<dbReference type="Pfam" id="PF11367">
    <property type="entry name" value="Tail_completion_gp17"/>
    <property type="match status" value="1"/>
</dbReference>
<dbReference type="InterPro" id="IPR021508">
    <property type="entry name" value="Gp17-like"/>
</dbReference>
<dbReference type="RefSeq" id="WP_139942061.1">
    <property type="nucleotide sequence ID" value="NZ_JBHSYP010000005.1"/>
</dbReference>
<evidence type="ECO:0000313" key="1">
    <source>
        <dbReference type="EMBL" id="TPD57745.1"/>
    </source>
</evidence>
<proteinExistence type="predicted"/>
<name>A0A501PBZ8_9PROT</name>
<comment type="caution">
    <text evidence="1">The sequence shown here is derived from an EMBL/GenBank/DDBJ whole genome shotgun (WGS) entry which is preliminary data.</text>
</comment>
<dbReference type="Proteomes" id="UP000319148">
    <property type="component" value="Unassembled WGS sequence"/>
</dbReference>
<dbReference type="InterPro" id="IPR053745">
    <property type="entry name" value="Viral_Tail_Comp_sf"/>
</dbReference>
<sequence>MTLTALNLLQASLHELLSGNVELAGRLSGIFDHVPEGMSLPYLAIGDMSVRDWSSKSFTGLEVLFDLHLWSGHRGNLEIRELADLVHGLLTPEVLQRDGLQVASLQFIFFETFFETDGRIRHGVMRYRARIIPGE</sequence>
<protein>
    <submittedName>
        <fullName evidence="1">DUF3168 domain-containing protein</fullName>
    </submittedName>
</protein>
<evidence type="ECO:0000313" key="2">
    <source>
        <dbReference type="Proteomes" id="UP000319148"/>
    </source>
</evidence>
<dbReference type="OrthoDB" id="7630456at2"/>
<dbReference type="Gene3D" id="3.30.2000.30">
    <property type="match status" value="1"/>
</dbReference>
<gene>
    <name evidence="1" type="ORF">FIV46_16720</name>
</gene>